<dbReference type="EMBL" id="CP036281">
    <property type="protein sequence ID" value="QDU78773.1"/>
    <property type="molecule type" value="Genomic_DNA"/>
</dbReference>
<protein>
    <submittedName>
        <fullName evidence="1">Uncharacterized protein</fullName>
    </submittedName>
</protein>
<proteinExistence type="predicted"/>
<accession>A0A518CHR9</accession>
<name>A0A518CHR9_9PLAN</name>
<sequence length="140" mass="16604">MYTSAMPKSLSLHKLAYQEAIRHKWLQSEQNGYDVGDQAVQEWYSLNWILYTRYRRLEHLLGHCHWSEFEPQSFGVFATSHNFDQALLDRILDRLCDGQENLDVINWALEWNLDIDQVVRILESFDVNGTRFEPETPQTD</sequence>
<dbReference type="RefSeq" id="WP_144992791.1">
    <property type="nucleotide sequence ID" value="NZ_CP036281.1"/>
</dbReference>
<dbReference type="AlphaFoldDB" id="A0A518CHR9"/>
<organism evidence="1 2">
    <name type="scientific">Polystyrenella longa</name>
    <dbReference type="NCBI Taxonomy" id="2528007"/>
    <lineage>
        <taxon>Bacteria</taxon>
        <taxon>Pseudomonadati</taxon>
        <taxon>Planctomycetota</taxon>
        <taxon>Planctomycetia</taxon>
        <taxon>Planctomycetales</taxon>
        <taxon>Planctomycetaceae</taxon>
        <taxon>Polystyrenella</taxon>
    </lineage>
</organism>
<gene>
    <name evidence="1" type="ORF">Pla110_04770</name>
</gene>
<keyword evidence="2" id="KW-1185">Reference proteome</keyword>
<reference evidence="1 2" key="1">
    <citation type="submission" date="2019-02" db="EMBL/GenBank/DDBJ databases">
        <title>Deep-cultivation of Planctomycetes and their phenomic and genomic characterization uncovers novel biology.</title>
        <authorList>
            <person name="Wiegand S."/>
            <person name="Jogler M."/>
            <person name="Boedeker C."/>
            <person name="Pinto D."/>
            <person name="Vollmers J."/>
            <person name="Rivas-Marin E."/>
            <person name="Kohn T."/>
            <person name="Peeters S.H."/>
            <person name="Heuer A."/>
            <person name="Rast P."/>
            <person name="Oberbeckmann S."/>
            <person name="Bunk B."/>
            <person name="Jeske O."/>
            <person name="Meyerdierks A."/>
            <person name="Storesund J.E."/>
            <person name="Kallscheuer N."/>
            <person name="Luecker S."/>
            <person name="Lage O.M."/>
            <person name="Pohl T."/>
            <person name="Merkel B.J."/>
            <person name="Hornburger P."/>
            <person name="Mueller R.-W."/>
            <person name="Bruemmer F."/>
            <person name="Labrenz M."/>
            <person name="Spormann A.M."/>
            <person name="Op den Camp H."/>
            <person name="Overmann J."/>
            <person name="Amann R."/>
            <person name="Jetten M.S.M."/>
            <person name="Mascher T."/>
            <person name="Medema M.H."/>
            <person name="Devos D.P."/>
            <person name="Kaster A.-K."/>
            <person name="Ovreas L."/>
            <person name="Rohde M."/>
            <person name="Galperin M.Y."/>
            <person name="Jogler C."/>
        </authorList>
    </citation>
    <scope>NUCLEOTIDE SEQUENCE [LARGE SCALE GENOMIC DNA]</scope>
    <source>
        <strain evidence="1 2">Pla110</strain>
    </source>
</reference>
<evidence type="ECO:0000313" key="1">
    <source>
        <dbReference type="EMBL" id="QDU78773.1"/>
    </source>
</evidence>
<dbReference type="Proteomes" id="UP000317178">
    <property type="component" value="Chromosome"/>
</dbReference>
<evidence type="ECO:0000313" key="2">
    <source>
        <dbReference type="Proteomes" id="UP000317178"/>
    </source>
</evidence>
<dbReference type="KEGG" id="plon:Pla110_04770"/>
<dbReference type="OrthoDB" id="215354at2"/>